<keyword evidence="3" id="KW-1185">Reference proteome</keyword>
<dbReference type="PANTHER" id="PTHR28061:SF1">
    <property type="entry name" value="INO80 COMPLEX SUBUNIT 4"/>
    <property type="match status" value="1"/>
</dbReference>
<reference evidence="2" key="1">
    <citation type="submission" date="2023-04" db="EMBL/GenBank/DDBJ databases">
        <title>Black Yeasts Isolated from many extreme environments.</title>
        <authorList>
            <person name="Coleine C."/>
            <person name="Stajich J.E."/>
            <person name="Selbmann L."/>
        </authorList>
    </citation>
    <scope>NUCLEOTIDE SEQUENCE</scope>
    <source>
        <strain evidence="2">CCFEE 5312</strain>
    </source>
</reference>
<evidence type="ECO:0000256" key="1">
    <source>
        <dbReference type="SAM" id="MobiDB-lite"/>
    </source>
</evidence>
<feature type="region of interest" description="Disordered" evidence="1">
    <location>
        <begin position="1"/>
        <end position="156"/>
    </location>
</feature>
<dbReference type="InterPro" id="IPR013175">
    <property type="entry name" value="INO80_su_Ies4"/>
</dbReference>
<proteinExistence type="predicted"/>
<feature type="compositionally biased region" description="Low complexity" evidence="1">
    <location>
        <begin position="1"/>
        <end position="13"/>
    </location>
</feature>
<dbReference type="Proteomes" id="UP001271007">
    <property type="component" value="Unassembled WGS sequence"/>
</dbReference>
<comment type="caution">
    <text evidence="2">The sequence shown here is derived from an EMBL/GenBank/DDBJ whole genome shotgun (WGS) entry which is preliminary data.</text>
</comment>
<sequence length="258" mass="27186">MSSTTPTAKSTSKASKKSRLVVIRLSPDKLAAFPADVKPATPKVIKPDPSPSIQPPESTEKSSESNSTPIPSTTNDETDPNSLAPPKTDNRRRRGGGTITGRKRAPPSIDPNNPPRERARPGPKKKPRLADGTIDRATGLPTTAAPIPAHKLGPKANTGAINAGLRALDRTGKPCRRWERKGIQLKSFTGMMWGMPSWKAPTRDSNFSGDVKSDTTGSSDLKPNGSSALQSEQSNSGRDGDVTMTNGIVSSPAPPVAA</sequence>
<dbReference type="Pfam" id="PF08193">
    <property type="entry name" value="INO80_Ies4"/>
    <property type="match status" value="1"/>
</dbReference>
<dbReference type="GO" id="GO:0006338">
    <property type="term" value="P:chromatin remodeling"/>
    <property type="evidence" value="ECO:0007669"/>
    <property type="project" value="InterPro"/>
</dbReference>
<dbReference type="PANTHER" id="PTHR28061">
    <property type="entry name" value="INO EIGHTY SUBUNIT 4"/>
    <property type="match status" value="1"/>
</dbReference>
<evidence type="ECO:0000313" key="3">
    <source>
        <dbReference type="Proteomes" id="UP001271007"/>
    </source>
</evidence>
<feature type="compositionally biased region" description="Polar residues" evidence="1">
    <location>
        <begin position="203"/>
        <end position="249"/>
    </location>
</feature>
<dbReference type="GO" id="GO:0031011">
    <property type="term" value="C:Ino80 complex"/>
    <property type="evidence" value="ECO:0007669"/>
    <property type="project" value="InterPro"/>
</dbReference>
<accession>A0AAJ0D909</accession>
<name>A0AAJ0D909_9PEZI</name>
<gene>
    <name evidence="2" type="ORF">LTR09_009496</name>
</gene>
<feature type="region of interest" description="Disordered" evidence="1">
    <location>
        <begin position="194"/>
        <end position="258"/>
    </location>
</feature>
<evidence type="ECO:0000313" key="2">
    <source>
        <dbReference type="EMBL" id="KAK3049318.1"/>
    </source>
</evidence>
<protein>
    <recommendedName>
        <fullName evidence="4">INO80 complex, subunit Ies4</fullName>
    </recommendedName>
</protein>
<evidence type="ECO:0008006" key="4">
    <source>
        <dbReference type="Google" id="ProtNLM"/>
    </source>
</evidence>
<dbReference type="EMBL" id="JAWDJX010000041">
    <property type="protein sequence ID" value="KAK3049318.1"/>
    <property type="molecule type" value="Genomic_DNA"/>
</dbReference>
<dbReference type="AlphaFoldDB" id="A0AAJ0D909"/>
<organism evidence="2 3">
    <name type="scientific">Extremus antarcticus</name>
    <dbReference type="NCBI Taxonomy" id="702011"/>
    <lineage>
        <taxon>Eukaryota</taxon>
        <taxon>Fungi</taxon>
        <taxon>Dikarya</taxon>
        <taxon>Ascomycota</taxon>
        <taxon>Pezizomycotina</taxon>
        <taxon>Dothideomycetes</taxon>
        <taxon>Dothideomycetidae</taxon>
        <taxon>Mycosphaerellales</taxon>
        <taxon>Extremaceae</taxon>
        <taxon>Extremus</taxon>
    </lineage>
</organism>
<feature type="compositionally biased region" description="Basic residues" evidence="1">
    <location>
        <begin position="90"/>
        <end position="105"/>
    </location>
</feature>